<reference evidence="2 3" key="1">
    <citation type="journal article" date="2017" name="Environ. Microbiol.">
        <title>Decay of the glycolytic pathway and adaptation to intranuclear parasitism within Enterocytozoonidae microsporidia.</title>
        <authorList>
            <person name="Wiredu Boakye D."/>
            <person name="Jaroenlak P."/>
            <person name="Prachumwat A."/>
            <person name="Williams T.A."/>
            <person name="Bateman K.S."/>
            <person name="Itsathitphaisarn O."/>
            <person name="Sritunyalucksana K."/>
            <person name="Paszkiewicz K.H."/>
            <person name="Moore K.A."/>
            <person name="Stentiford G.D."/>
            <person name="Williams B.A."/>
        </authorList>
    </citation>
    <scope>NUCLEOTIDE SEQUENCE [LARGE SCALE GENOMIC DNA]</scope>
    <source>
        <strain evidence="3">canceri</strain>
    </source>
</reference>
<name>A0A1X0QKB9_9MICR</name>
<evidence type="ECO:0000313" key="2">
    <source>
        <dbReference type="EMBL" id="ORE00222.1"/>
    </source>
</evidence>
<proteinExistence type="predicted"/>
<feature type="compositionally biased region" description="Basic and acidic residues" evidence="1">
    <location>
        <begin position="1"/>
        <end position="16"/>
    </location>
</feature>
<comment type="caution">
    <text evidence="2">The sequence shown here is derived from an EMBL/GenBank/DDBJ whole genome shotgun (WGS) entry which is preliminary data.</text>
</comment>
<protein>
    <submittedName>
        <fullName evidence="2">Uncharacterized protein</fullName>
    </submittedName>
</protein>
<dbReference type="EMBL" id="LTAI01000048">
    <property type="protein sequence ID" value="ORE00222.1"/>
    <property type="molecule type" value="Genomic_DNA"/>
</dbReference>
<evidence type="ECO:0000313" key="3">
    <source>
        <dbReference type="Proteomes" id="UP000192501"/>
    </source>
</evidence>
<dbReference type="AlphaFoldDB" id="A0A1X0QKB9"/>
<dbReference type="VEuPathDB" id="MicrosporidiaDB:A0H76_1928"/>
<gene>
    <name evidence="2" type="ORF">A0H76_1928</name>
</gene>
<feature type="compositionally biased region" description="Basic residues" evidence="1">
    <location>
        <begin position="22"/>
        <end position="37"/>
    </location>
</feature>
<dbReference type="Proteomes" id="UP000192501">
    <property type="component" value="Unassembled WGS sequence"/>
</dbReference>
<accession>A0A1X0QKB9</accession>
<dbReference type="VEuPathDB" id="MicrosporidiaDB:HERIO_670"/>
<organism evidence="2 3">
    <name type="scientific">Hepatospora eriocheir</name>
    <dbReference type="NCBI Taxonomy" id="1081669"/>
    <lineage>
        <taxon>Eukaryota</taxon>
        <taxon>Fungi</taxon>
        <taxon>Fungi incertae sedis</taxon>
        <taxon>Microsporidia</taxon>
        <taxon>Hepatosporidae</taxon>
        <taxon>Hepatospora</taxon>
    </lineage>
</organism>
<evidence type="ECO:0000256" key="1">
    <source>
        <dbReference type="SAM" id="MobiDB-lite"/>
    </source>
</evidence>
<feature type="region of interest" description="Disordered" evidence="1">
    <location>
        <begin position="1"/>
        <end position="37"/>
    </location>
</feature>
<sequence>MITKEKKSNDLTEEKSTYVSKKSYKRTAKSNKGRGIKKRKIDSKIYNKTMSEYSEKYSCKEIHESIFFKSGERVSKYESKKFKNYIVGQYSQLEKSYFLNLLERSNLMICVFNEFNFRDKKDIKTVELNARYQKVKEFDPSFINTSRKFLERIAFFIEVYYRYKNAIWLFRNNEDYKQSLNYILDKADLIDIKLPVIEFKNGRNYNNILLKGLKTIIIEAQKIVLEDFLETPSDEILSYKTFSDIQFNELIYKLDKMIKPKLKEKNSKEKKFFYKLYKEFLNPILKLNKIQELYLIKGRLRVKKNVVIINLLIKFLNLNDCKNYLKLSKNCFKVIFQTFQLFILIDCFSKLMK</sequence>